<accession>R4XEQ2</accession>
<dbReference type="PANTHER" id="PTHR47789:SF1">
    <property type="entry name" value="LAS SEVENTEEN-BINDING PROTEIN 5"/>
    <property type="match status" value="1"/>
</dbReference>
<dbReference type="PANTHER" id="PTHR47789">
    <property type="entry name" value="LAS SEVENTEEN-BINDING PROTEIN 5"/>
    <property type="match status" value="1"/>
</dbReference>
<feature type="region of interest" description="Disordered" evidence="1">
    <location>
        <begin position="340"/>
        <end position="454"/>
    </location>
</feature>
<dbReference type="Proteomes" id="UP000013776">
    <property type="component" value="Unassembled WGS sequence"/>
</dbReference>
<dbReference type="GO" id="GO:0007034">
    <property type="term" value="P:vacuolar transport"/>
    <property type="evidence" value="ECO:0007669"/>
    <property type="project" value="UniProtKB-ARBA"/>
</dbReference>
<feature type="region of interest" description="Disordered" evidence="1">
    <location>
        <begin position="139"/>
        <end position="244"/>
    </location>
</feature>
<dbReference type="SMART" id="SM00288">
    <property type="entry name" value="VHS"/>
    <property type="match status" value="1"/>
</dbReference>
<dbReference type="InterPro" id="IPR008942">
    <property type="entry name" value="ENTH_VHS"/>
</dbReference>
<dbReference type="PROSITE" id="PS50179">
    <property type="entry name" value="VHS"/>
    <property type="match status" value="1"/>
</dbReference>
<evidence type="ECO:0000313" key="3">
    <source>
        <dbReference type="EMBL" id="CCG82951.1"/>
    </source>
</evidence>
<reference evidence="3 4" key="1">
    <citation type="journal article" date="2013" name="MBio">
        <title>Genome sequencing of the plant pathogen Taphrina deformans, the causal agent of peach leaf curl.</title>
        <authorList>
            <person name="Cisse O.H."/>
            <person name="Almeida J.M.G.C.F."/>
            <person name="Fonseca A."/>
            <person name="Kumar A.A."/>
            <person name="Salojaervi J."/>
            <person name="Overmyer K."/>
            <person name="Hauser P.M."/>
            <person name="Pagni M."/>
        </authorList>
    </citation>
    <scope>NUCLEOTIDE SEQUENCE [LARGE SCALE GENOMIC DNA]</scope>
    <source>
        <strain evidence="4">PYCC 5710 / ATCC 11124 / CBS 356.35 / IMI 108563 / JCM 9778 / NBRC 8474</strain>
    </source>
</reference>
<evidence type="ECO:0000259" key="2">
    <source>
        <dbReference type="PROSITE" id="PS50179"/>
    </source>
</evidence>
<dbReference type="GO" id="GO:0007015">
    <property type="term" value="P:actin filament organization"/>
    <property type="evidence" value="ECO:0007669"/>
    <property type="project" value="InterPro"/>
</dbReference>
<dbReference type="eggNOG" id="KOG1087">
    <property type="taxonomic scope" value="Eukaryota"/>
</dbReference>
<feature type="compositionally biased region" description="Polar residues" evidence="1">
    <location>
        <begin position="194"/>
        <end position="205"/>
    </location>
</feature>
<sequence>MGLFSEEHPYSAVTEYINRMCGESYEEEDLSGLPDLIEVVKLQDGGPTEASRAIRKKLKYGSHHQQVRALVILDALVSNAGKSFQRRFGDEMLLDRLRTMATDGMTDRDIKNRLAGMFIGWNEEFKDIPAMNGVAHLKDSLPRKKKAAPVVRAPTPESGDEDQAAPQIRSQGHSRNTSAAGPSTPKQPSRKSTEQSTPNREQAGTSRYRYVEPTSPPKDKSSTSFFGGSNSAKTKVPKEQRPVKVSLEKERPKILQTIAAANQASTNLQNALKHVNKEDATFLKDPQIVKSHRDCRELRKNVLHYIAGIESEEWVGTLLQTNDGLVSALQLHEEYRLIATAPDSDEEEQREMQRRHVTDVYGVDDEDLPPRKPARPTRPTSTGPAVSRSKKPLGTLAMPPARPIQVSESSEEEEESEAEVESILSEGDEDDPFANRNEDLALKTPAIEKSQPRW</sequence>
<dbReference type="CDD" id="cd14232">
    <property type="entry name" value="GAT_LSB5"/>
    <property type="match status" value="1"/>
</dbReference>
<dbReference type="Gene3D" id="1.25.40.90">
    <property type="match status" value="1"/>
</dbReference>
<feature type="domain" description="VHS" evidence="2">
    <location>
        <begin position="20"/>
        <end position="149"/>
    </location>
</feature>
<dbReference type="OrthoDB" id="10068368at2759"/>
<feature type="compositionally biased region" description="Polar residues" evidence="1">
    <location>
        <begin position="168"/>
        <end position="187"/>
    </location>
</feature>
<dbReference type="VEuPathDB" id="FungiDB:TAPDE_003082"/>
<dbReference type="InterPro" id="IPR038425">
    <property type="entry name" value="GAT_sf"/>
</dbReference>
<name>R4XEQ2_TAPDE</name>
<dbReference type="InterPro" id="IPR002014">
    <property type="entry name" value="VHS_dom"/>
</dbReference>
<dbReference type="GO" id="GO:0043130">
    <property type="term" value="F:ubiquitin binding"/>
    <property type="evidence" value="ECO:0007669"/>
    <property type="project" value="InterPro"/>
</dbReference>
<dbReference type="EMBL" id="CAHR02000114">
    <property type="protein sequence ID" value="CCG82951.1"/>
    <property type="molecule type" value="Genomic_DNA"/>
</dbReference>
<protein>
    <submittedName>
        <fullName evidence="3">VHS domain protein</fullName>
    </submittedName>
</protein>
<dbReference type="InterPro" id="IPR044103">
    <property type="entry name" value="GAT_LSB5"/>
</dbReference>
<proteinExistence type="predicted"/>
<dbReference type="SUPFAM" id="SSF89009">
    <property type="entry name" value="GAT-like domain"/>
    <property type="match status" value="1"/>
</dbReference>
<dbReference type="Gene3D" id="1.20.58.160">
    <property type="match status" value="1"/>
</dbReference>
<evidence type="ECO:0000256" key="1">
    <source>
        <dbReference type="SAM" id="MobiDB-lite"/>
    </source>
</evidence>
<feature type="compositionally biased region" description="Acidic residues" evidence="1">
    <location>
        <begin position="409"/>
        <end position="432"/>
    </location>
</feature>
<dbReference type="GO" id="GO:0006897">
    <property type="term" value="P:endocytosis"/>
    <property type="evidence" value="ECO:0007669"/>
    <property type="project" value="InterPro"/>
</dbReference>
<organism evidence="3 4">
    <name type="scientific">Taphrina deformans (strain PYCC 5710 / ATCC 11124 / CBS 356.35 / IMI 108563 / JCM 9778 / NBRC 8474)</name>
    <name type="common">Peach leaf curl fungus</name>
    <name type="synonym">Lalaria deformans</name>
    <dbReference type="NCBI Taxonomy" id="1097556"/>
    <lineage>
        <taxon>Eukaryota</taxon>
        <taxon>Fungi</taxon>
        <taxon>Dikarya</taxon>
        <taxon>Ascomycota</taxon>
        <taxon>Taphrinomycotina</taxon>
        <taxon>Taphrinomycetes</taxon>
        <taxon>Taphrinales</taxon>
        <taxon>Taphrinaceae</taxon>
        <taxon>Taphrina</taxon>
    </lineage>
</organism>
<dbReference type="CDD" id="cd16980">
    <property type="entry name" value="VHS_Lsb5"/>
    <property type="match status" value="1"/>
</dbReference>
<dbReference type="GO" id="GO:0051666">
    <property type="term" value="P:actin cortical patch localization"/>
    <property type="evidence" value="ECO:0007669"/>
    <property type="project" value="TreeGrafter"/>
</dbReference>
<dbReference type="Pfam" id="PF00790">
    <property type="entry name" value="VHS"/>
    <property type="match status" value="1"/>
</dbReference>
<evidence type="ECO:0000313" key="4">
    <source>
        <dbReference type="Proteomes" id="UP000013776"/>
    </source>
</evidence>
<gene>
    <name evidence="3" type="ORF">TAPDE_003082</name>
</gene>
<dbReference type="GO" id="GO:0030479">
    <property type="term" value="C:actin cortical patch"/>
    <property type="evidence" value="ECO:0007669"/>
    <property type="project" value="TreeGrafter"/>
</dbReference>
<dbReference type="SUPFAM" id="SSF48464">
    <property type="entry name" value="ENTH/VHS domain"/>
    <property type="match status" value="1"/>
</dbReference>
<dbReference type="AlphaFoldDB" id="R4XEQ2"/>
<comment type="caution">
    <text evidence="3">The sequence shown here is derived from an EMBL/GenBank/DDBJ whole genome shotgun (WGS) entry which is preliminary data.</text>
</comment>
<keyword evidence="4" id="KW-1185">Reference proteome</keyword>
<dbReference type="InterPro" id="IPR045007">
    <property type="entry name" value="LSB5"/>
</dbReference>
<dbReference type="GO" id="GO:0035091">
    <property type="term" value="F:phosphatidylinositol binding"/>
    <property type="evidence" value="ECO:0007669"/>
    <property type="project" value="InterPro"/>
</dbReference>
<dbReference type="STRING" id="1097556.R4XEQ2"/>